<keyword evidence="4 9" id="KW-0812">Transmembrane</keyword>
<comment type="subcellular location">
    <subcellularLocation>
        <location evidence="1 9">Cell membrane</location>
        <topology evidence="1 9">Multi-pass membrane protein</topology>
    </subcellularLocation>
</comment>
<reference evidence="15" key="1">
    <citation type="journal article" date="2019" name="Int. J. Syst. Evol. Microbiol.">
        <title>The Global Catalogue of Microorganisms (GCM) 10K type strain sequencing project: providing services to taxonomists for standard genome sequencing and annotation.</title>
        <authorList>
            <consortium name="The Broad Institute Genomics Platform"/>
            <consortium name="The Broad Institute Genome Sequencing Center for Infectious Disease"/>
            <person name="Wu L."/>
            <person name="Ma J."/>
        </authorList>
    </citation>
    <scope>NUCLEOTIDE SEQUENCE [LARGE SCALE GENOMIC DNA]</scope>
    <source>
        <strain evidence="15">JCM 16902</strain>
    </source>
</reference>
<accession>A0ABP7APV5</accession>
<keyword evidence="15" id="KW-1185">Reference proteome</keyword>
<feature type="region of interest" description="Disordered" evidence="10">
    <location>
        <begin position="589"/>
        <end position="646"/>
    </location>
</feature>
<evidence type="ECO:0000256" key="8">
    <source>
        <dbReference type="ARBA" id="ARBA00023136"/>
    </source>
</evidence>
<comment type="caution">
    <text evidence="9">Lacks conserved residue(s) required for the propagation of feature annotation.</text>
</comment>
<feature type="domain" description="Protein translocase subunit SecDF P1" evidence="12">
    <location>
        <begin position="57"/>
        <end position="112"/>
    </location>
</feature>
<evidence type="ECO:0000256" key="2">
    <source>
        <dbReference type="ARBA" id="ARBA00022448"/>
    </source>
</evidence>
<comment type="subunit">
    <text evidence="9">Forms a complex with SecF. Part of the essential Sec protein translocation apparatus which comprises SecA, SecYEG and auxiliary proteins SecDF. Other proteins may also be involved.</text>
</comment>
<organism evidence="14 15">
    <name type="scientific">Kineosporia mesophila</name>
    <dbReference type="NCBI Taxonomy" id="566012"/>
    <lineage>
        <taxon>Bacteria</taxon>
        <taxon>Bacillati</taxon>
        <taxon>Actinomycetota</taxon>
        <taxon>Actinomycetes</taxon>
        <taxon>Kineosporiales</taxon>
        <taxon>Kineosporiaceae</taxon>
        <taxon>Kineosporia</taxon>
    </lineage>
</organism>
<evidence type="ECO:0000259" key="13">
    <source>
        <dbReference type="Pfam" id="PF22599"/>
    </source>
</evidence>
<feature type="compositionally biased region" description="Low complexity" evidence="10">
    <location>
        <begin position="123"/>
        <end position="162"/>
    </location>
</feature>
<name>A0ABP7APV5_9ACTN</name>
<evidence type="ECO:0000256" key="9">
    <source>
        <dbReference type="HAMAP-Rule" id="MF_01463"/>
    </source>
</evidence>
<comment type="caution">
    <text evidence="14">The sequence shown here is derived from an EMBL/GenBank/DDBJ whole genome shotgun (WGS) entry which is preliminary data.</text>
</comment>
<dbReference type="InterPro" id="IPR022813">
    <property type="entry name" value="SecD/SecF_arch_bac"/>
</dbReference>
<dbReference type="Pfam" id="PF02355">
    <property type="entry name" value="SecD_SecF_C"/>
    <property type="match status" value="1"/>
</dbReference>
<feature type="compositionally biased region" description="Low complexity" evidence="10">
    <location>
        <begin position="183"/>
        <end position="201"/>
    </location>
</feature>
<dbReference type="InterPro" id="IPR048634">
    <property type="entry name" value="SecD_SecF_C"/>
</dbReference>
<evidence type="ECO:0000313" key="15">
    <source>
        <dbReference type="Proteomes" id="UP001501074"/>
    </source>
</evidence>
<gene>
    <name evidence="9" type="primary">secD</name>
    <name evidence="14" type="ORF">GCM10022223_65920</name>
</gene>
<comment type="similarity">
    <text evidence="9">Belongs to the SecD/SecF family. SecD subfamily.</text>
</comment>
<feature type="transmembrane region" description="Helical" evidence="9">
    <location>
        <begin position="536"/>
        <end position="555"/>
    </location>
</feature>
<evidence type="ECO:0000256" key="3">
    <source>
        <dbReference type="ARBA" id="ARBA00022475"/>
    </source>
</evidence>
<dbReference type="InterPro" id="IPR048631">
    <property type="entry name" value="SecD_1st"/>
</dbReference>
<evidence type="ECO:0000259" key="12">
    <source>
        <dbReference type="Pfam" id="PF21760"/>
    </source>
</evidence>
<evidence type="ECO:0000256" key="7">
    <source>
        <dbReference type="ARBA" id="ARBA00023010"/>
    </source>
</evidence>
<keyword evidence="5 9" id="KW-0653">Protein transport</keyword>
<dbReference type="HAMAP" id="MF_01463_B">
    <property type="entry name" value="SecD_B"/>
    <property type="match status" value="1"/>
</dbReference>
<protein>
    <recommendedName>
        <fullName evidence="9">Protein translocase subunit SecD</fullName>
    </recommendedName>
</protein>
<dbReference type="PANTHER" id="PTHR30081">
    <property type="entry name" value="PROTEIN-EXPORT MEMBRANE PROTEIN SEC"/>
    <property type="match status" value="1"/>
</dbReference>
<proteinExistence type="inferred from homology"/>
<feature type="transmembrane region" description="Helical" evidence="9">
    <location>
        <begin position="512"/>
        <end position="530"/>
    </location>
</feature>
<feature type="compositionally biased region" description="Low complexity" evidence="10">
    <location>
        <begin position="609"/>
        <end position="618"/>
    </location>
</feature>
<comment type="function">
    <text evidence="9">Part of the Sec protein translocase complex. Interacts with the SecYEG preprotein conducting channel. SecDF uses the proton motive force (PMF) to complete protein translocation after the ATP-dependent function of SecA.</text>
</comment>
<feature type="transmembrane region" description="Helical" evidence="9">
    <location>
        <begin position="433"/>
        <end position="453"/>
    </location>
</feature>
<dbReference type="Pfam" id="PF22599">
    <property type="entry name" value="SecDF_P1_head"/>
    <property type="match status" value="1"/>
</dbReference>
<keyword evidence="6 9" id="KW-1133">Transmembrane helix</keyword>
<sequence length="646" mass="66002">MVAILAVVYAVVGIRTVTSNGGWTPSLALDLEGGTEIILEPRPLNGQNITPTTEQLNEAVNVIRQRVNGSGVSEAEVTTQSGKNIVVSLPGNPDAATRNLVKQSAQMNFRPVLYTAAAAGATSTATPTPTASGDATSTASPTASAKASAKATSKAGASATATEKADTSDENNRVVPKALKAETTPSGSATTAPGATSSAKSSATATADASATTDADAAATAAAAAADGTASDLAQITTELQEQFTAETCADLPKLQGKASDPKKAIVTCDADGTTKFILGPVEVPGSDIKTATAGMGQNSQGASNGEWVVNLEFKSDGAKKFGNVTKRLIQLTGAQNQFAIVLDELVISAPTTNAAITNGEAQISGSFTQESSQLLAQQLKFGSLPVSFQVQTENQISALLGGEQLERGLLAGLIGLILVVLYSLLQYRALGLVTIFSLGIAGALTYGLVVLLGETEGYRLSLAGVTGLIVAIGITADSFIVYFERVRDEVREGRPLTSAVEAGWDRAKRTILASDTVNLLAAIVLYLVAVGGVRGFAFTLGLTTLIDVVIVFLFTKPAVTMLARLKFFDGGHAMSGFSARQLGRPSAYAGRGRVRPTAETASEGGSIAARRAAAARAGTEPGDPGGTSPQDAQDSVTTSGTGRNS</sequence>
<dbReference type="SUPFAM" id="SSF82866">
    <property type="entry name" value="Multidrug efflux transporter AcrB transmembrane domain"/>
    <property type="match status" value="1"/>
</dbReference>
<dbReference type="EMBL" id="BAAAZO010000012">
    <property type="protein sequence ID" value="GAA3637813.1"/>
    <property type="molecule type" value="Genomic_DNA"/>
</dbReference>
<feature type="domain" description="SecDF P1 head subdomain" evidence="13">
    <location>
        <begin position="274"/>
        <end position="387"/>
    </location>
</feature>
<keyword evidence="8 9" id="KW-0472">Membrane</keyword>
<evidence type="ECO:0000256" key="1">
    <source>
        <dbReference type="ARBA" id="ARBA00004651"/>
    </source>
</evidence>
<keyword evidence="7 9" id="KW-0811">Translocation</keyword>
<keyword evidence="2 9" id="KW-0813">Transport</keyword>
<dbReference type="Pfam" id="PF21760">
    <property type="entry name" value="SecD_1st"/>
    <property type="match status" value="1"/>
</dbReference>
<feature type="region of interest" description="Disordered" evidence="10">
    <location>
        <begin position="123"/>
        <end position="201"/>
    </location>
</feature>
<evidence type="ECO:0000256" key="4">
    <source>
        <dbReference type="ARBA" id="ARBA00022692"/>
    </source>
</evidence>
<dbReference type="PANTHER" id="PTHR30081:SF1">
    <property type="entry name" value="PROTEIN TRANSLOCASE SUBUNIT SECD"/>
    <property type="match status" value="1"/>
</dbReference>
<keyword evidence="3 9" id="KW-1003">Cell membrane</keyword>
<feature type="transmembrane region" description="Helical" evidence="9">
    <location>
        <begin position="459"/>
        <end position="484"/>
    </location>
</feature>
<feature type="compositionally biased region" description="Basic and acidic residues" evidence="10">
    <location>
        <begin position="163"/>
        <end position="172"/>
    </location>
</feature>
<evidence type="ECO:0000256" key="10">
    <source>
        <dbReference type="SAM" id="MobiDB-lite"/>
    </source>
</evidence>
<dbReference type="InterPro" id="IPR055344">
    <property type="entry name" value="SecD_SecF_C_bact"/>
</dbReference>
<evidence type="ECO:0000313" key="14">
    <source>
        <dbReference type="EMBL" id="GAA3637813.1"/>
    </source>
</evidence>
<feature type="transmembrane region" description="Helical" evidence="9">
    <location>
        <begin position="409"/>
        <end position="426"/>
    </location>
</feature>
<evidence type="ECO:0000259" key="11">
    <source>
        <dbReference type="Pfam" id="PF02355"/>
    </source>
</evidence>
<feature type="compositionally biased region" description="Polar residues" evidence="10">
    <location>
        <begin position="628"/>
        <end position="646"/>
    </location>
</feature>
<dbReference type="Gene3D" id="3.30.70.3220">
    <property type="match status" value="1"/>
</dbReference>
<feature type="domain" description="Protein export membrane protein SecD/SecF C-terminal" evidence="11">
    <location>
        <begin position="388"/>
        <end position="563"/>
    </location>
</feature>
<dbReference type="InterPro" id="IPR005791">
    <property type="entry name" value="SecD"/>
</dbReference>
<evidence type="ECO:0000256" key="6">
    <source>
        <dbReference type="ARBA" id="ARBA00022989"/>
    </source>
</evidence>
<dbReference type="NCBIfam" id="TIGR01129">
    <property type="entry name" value="secD"/>
    <property type="match status" value="1"/>
</dbReference>
<dbReference type="NCBIfam" id="TIGR00916">
    <property type="entry name" value="2A0604s01"/>
    <property type="match status" value="1"/>
</dbReference>
<evidence type="ECO:0000256" key="5">
    <source>
        <dbReference type="ARBA" id="ARBA00022927"/>
    </source>
</evidence>
<dbReference type="Proteomes" id="UP001501074">
    <property type="component" value="Unassembled WGS sequence"/>
</dbReference>
<dbReference type="Gene3D" id="3.30.1360.200">
    <property type="match status" value="1"/>
</dbReference>
<dbReference type="InterPro" id="IPR054384">
    <property type="entry name" value="SecDF_P1_head"/>
</dbReference>